<dbReference type="RefSeq" id="WP_251513107.1">
    <property type="nucleotide sequence ID" value="NZ_JAMBON010000009.1"/>
</dbReference>
<sequence length="217" mass="24153">MNIRSYKSYLLIFIVLFSMLLHANSVSAEERLSIDVLPADKLFDISNMKPGDWAPRTTTIKNSGNIEFEYSTSVKSESEDTKLYNELLLEVWDDDTELYNGKLSEFAGFSPRILSPNEEDELEYIVRFPHHLGNDFQGLDAQFTIYYTAEAVDSNESKTEGITGTIDSGGDGSGGVLPKTATNMFSFIVFGALLIAVGGIISLLIQLRLKVRSARKM</sequence>
<keyword evidence="4" id="KW-1185">Reference proteome</keyword>
<feature type="signal peptide" evidence="2">
    <location>
        <begin position="1"/>
        <end position="23"/>
    </location>
</feature>
<evidence type="ECO:0000313" key="3">
    <source>
        <dbReference type="EMBL" id="MFD1607323.1"/>
    </source>
</evidence>
<evidence type="ECO:0000256" key="2">
    <source>
        <dbReference type="SAM" id="SignalP"/>
    </source>
</evidence>
<gene>
    <name evidence="3" type="ORF">ACFSBH_06640</name>
</gene>
<feature type="transmembrane region" description="Helical" evidence="1">
    <location>
        <begin position="184"/>
        <end position="207"/>
    </location>
</feature>
<evidence type="ECO:0000313" key="4">
    <source>
        <dbReference type="Proteomes" id="UP001597221"/>
    </source>
</evidence>
<keyword evidence="1" id="KW-0812">Transmembrane</keyword>
<dbReference type="Proteomes" id="UP001597221">
    <property type="component" value="Unassembled WGS sequence"/>
</dbReference>
<keyword evidence="1" id="KW-0472">Membrane</keyword>
<keyword evidence="2" id="KW-0732">Signal</keyword>
<keyword evidence="1" id="KW-1133">Transmembrane helix</keyword>
<comment type="caution">
    <text evidence="3">The sequence shown here is derived from an EMBL/GenBank/DDBJ whole genome shotgun (WGS) entry which is preliminary data.</text>
</comment>
<organism evidence="3 4">
    <name type="scientific">Oceanobacillus luteolus</name>
    <dbReference type="NCBI Taxonomy" id="1274358"/>
    <lineage>
        <taxon>Bacteria</taxon>
        <taxon>Bacillati</taxon>
        <taxon>Bacillota</taxon>
        <taxon>Bacilli</taxon>
        <taxon>Bacillales</taxon>
        <taxon>Bacillaceae</taxon>
        <taxon>Oceanobacillus</taxon>
    </lineage>
</organism>
<name>A0ABW4HPI9_9BACI</name>
<proteinExistence type="predicted"/>
<evidence type="ECO:0000256" key="1">
    <source>
        <dbReference type="SAM" id="Phobius"/>
    </source>
</evidence>
<dbReference type="EMBL" id="JBHUDE010000034">
    <property type="protein sequence ID" value="MFD1607323.1"/>
    <property type="molecule type" value="Genomic_DNA"/>
</dbReference>
<protein>
    <submittedName>
        <fullName evidence="3">CalY family protein</fullName>
    </submittedName>
</protein>
<feature type="chain" id="PRO_5046008170" evidence="2">
    <location>
        <begin position="24"/>
        <end position="217"/>
    </location>
</feature>
<reference evidence="4" key="1">
    <citation type="journal article" date="2019" name="Int. J. Syst. Evol. Microbiol.">
        <title>The Global Catalogue of Microorganisms (GCM) 10K type strain sequencing project: providing services to taxonomists for standard genome sequencing and annotation.</title>
        <authorList>
            <consortium name="The Broad Institute Genomics Platform"/>
            <consortium name="The Broad Institute Genome Sequencing Center for Infectious Disease"/>
            <person name="Wu L."/>
            <person name="Ma J."/>
        </authorList>
    </citation>
    <scope>NUCLEOTIDE SEQUENCE [LARGE SCALE GENOMIC DNA]</scope>
    <source>
        <strain evidence="4">CGMCC 1.12376</strain>
    </source>
</reference>
<accession>A0ABW4HPI9</accession>